<name>A0ABD3EWI4_9STRA</name>
<proteinExistence type="predicted"/>
<gene>
    <name evidence="1" type="ORF">V7S43_016307</name>
</gene>
<evidence type="ECO:0000313" key="1">
    <source>
        <dbReference type="EMBL" id="KAL3658671.1"/>
    </source>
</evidence>
<comment type="caution">
    <text evidence="1">The sequence shown here is derived from an EMBL/GenBank/DDBJ whole genome shotgun (WGS) entry which is preliminary data.</text>
</comment>
<dbReference type="AlphaFoldDB" id="A0ABD3EWI4"/>
<accession>A0ABD3EWI4</accession>
<dbReference type="EMBL" id="JBIMZQ010000052">
    <property type="protein sequence ID" value="KAL3658671.1"/>
    <property type="molecule type" value="Genomic_DNA"/>
</dbReference>
<protein>
    <submittedName>
        <fullName evidence="1">Uncharacterized protein</fullName>
    </submittedName>
</protein>
<sequence>MKVNVYVAAEAGGSARRICWYMGTSDAQVEKAIRIQLQLPRDTEFLLRDGDGDAVPVSATLPNGQHYTLVVRGDQENGSTTSSAISGSGSDNILITTDNCDSASADVVTEASSPKRRRIDAAEINASVAASVTASPSIDTVAVSAIPARHEGLPHRSIATIIEAFVGTFTLPIANDDVVSFIPNAGRFALYELYSQVVQDKKFHPKREDVFYKMTSMHCKVDRQRVNRYYQCSADNTGGGTAYVQCKPQGKGVLLRKYRKTGDAENLVDVVKIAEFISWLGLDPNEVVALYENFVDGFVPITKSDYRAHSNSQKSDIGV</sequence>
<organism evidence="1 2">
    <name type="scientific">Phytophthora oleae</name>
    <dbReference type="NCBI Taxonomy" id="2107226"/>
    <lineage>
        <taxon>Eukaryota</taxon>
        <taxon>Sar</taxon>
        <taxon>Stramenopiles</taxon>
        <taxon>Oomycota</taxon>
        <taxon>Peronosporomycetes</taxon>
        <taxon>Peronosporales</taxon>
        <taxon>Peronosporaceae</taxon>
        <taxon>Phytophthora</taxon>
    </lineage>
</organism>
<reference evidence="1 2" key="1">
    <citation type="submission" date="2024-09" db="EMBL/GenBank/DDBJ databases">
        <title>Genome sequencing and assembly of Phytophthora oleae, isolate VK10A, causative agent of rot of olive drupes.</title>
        <authorList>
            <person name="Conti Taguali S."/>
            <person name="Riolo M."/>
            <person name="La Spada F."/>
            <person name="Cacciola S.O."/>
            <person name="Dionisio G."/>
        </authorList>
    </citation>
    <scope>NUCLEOTIDE SEQUENCE [LARGE SCALE GENOMIC DNA]</scope>
    <source>
        <strain evidence="1 2">VK10A</strain>
    </source>
</reference>
<evidence type="ECO:0000313" key="2">
    <source>
        <dbReference type="Proteomes" id="UP001632037"/>
    </source>
</evidence>
<dbReference type="Proteomes" id="UP001632037">
    <property type="component" value="Unassembled WGS sequence"/>
</dbReference>
<keyword evidence="2" id="KW-1185">Reference proteome</keyword>